<keyword evidence="1" id="KW-0472">Membrane</keyword>
<protein>
    <submittedName>
        <fullName evidence="2">Uncharacterized protein</fullName>
    </submittedName>
</protein>
<proteinExistence type="predicted"/>
<reference evidence="3" key="1">
    <citation type="journal article" date="2019" name="Int. J. Syst. Evol. Microbiol.">
        <title>The Global Catalogue of Microorganisms (GCM) 10K type strain sequencing project: providing services to taxonomists for standard genome sequencing and annotation.</title>
        <authorList>
            <consortium name="The Broad Institute Genomics Platform"/>
            <consortium name="The Broad Institute Genome Sequencing Center for Infectious Disease"/>
            <person name="Wu L."/>
            <person name="Ma J."/>
        </authorList>
    </citation>
    <scope>NUCLEOTIDE SEQUENCE [LARGE SCALE GENOMIC DNA]</scope>
    <source>
        <strain evidence="3">TISTR 1511</strain>
    </source>
</reference>
<keyword evidence="3" id="KW-1185">Reference proteome</keyword>
<accession>A0ABW5RHW2</accession>
<feature type="transmembrane region" description="Helical" evidence="1">
    <location>
        <begin position="86"/>
        <end position="106"/>
    </location>
</feature>
<comment type="caution">
    <text evidence="2">The sequence shown here is derived from an EMBL/GenBank/DDBJ whole genome shotgun (WGS) entry which is preliminary data.</text>
</comment>
<keyword evidence="1" id="KW-0812">Transmembrane</keyword>
<dbReference type="EMBL" id="JBHUNF010000002">
    <property type="protein sequence ID" value="MFD2674389.1"/>
    <property type="molecule type" value="Genomic_DNA"/>
</dbReference>
<keyword evidence="1" id="KW-1133">Transmembrane helix</keyword>
<name>A0ABW5RHW2_9MICO</name>
<feature type="transmembrane region" description="Helical" evidence="1">
    <location>
        <begin position="55"/>
        <end position="74"/>
    </location>
</feature>
<feature type="transmembrane region" description="Helical" evidence="1">
    <location>
        <begin position="31"/>
        <end position="49"/>
    </location>
</feature>
<evidence type="ECO:0000313" key="3">
    <source>
        <dbReference type="Proteomes" id="UP001597453"/>
    </source>
</evidence>
<dbReference type="RefSeq" id="WP_066056774.1">
    <property type="nucleotide sequence ID" value="NZ_JBHUNF010000002.1"/>
</dbReference>
<gene>
    <name evidence="2" type="ORF">ACFSUQ_03625</name>
</gene>
<sequence length="115" mass="12311">MTTAPEPQDAAVPETAAPELVRVRHLSRIRIGLVWLAALVMVLAIGFVAGPARQLTWVSIAMMMLVLITGLLQLLDGRPAGYIHRFALSLAGAAIILAIGTVIFMLRGAQSWVLV</sequence>
<evidence type="ECO:0000256" key="1">
    <source>
        <dbReference type="SAM" id="Phobius"/>
    </source>
</evidence>
<evidence type="ECO:0000313" key="2">
    <source>
        <dbReference type="EMBL" id="MFD2674389.1"/>
    </source>
</evidence>
<organism evidence="2 3">
    <name type="scientific">Gulosibacter bifidus</name>
    <dbReference type="NCBI Taxonomy" id="272239"/>
    <lineage>
        <taxon>Bacteria</taxon>
        <taxon>Bacillati</taxon>
        <taxon>Actinomycetota</taxon>
        <taxon>Actinomycetes</taxon>
        <taxon>Micrococcales</taxon>
        <taxon>Microbacteriaceae</taxon>
        <taxon>Gulosibacter</taxon>
    </lineage>
</organism>
<dbReference type="Proteomes" id="UP001597453">
    <property type="component" value="Unassembled WGS sequence"/>
</dbReference>